<protein>
    <submittedName>
        <fullName evidence="2">Uncharacterized protein</fullName>
    </submittedName>
</protein>
<evidence type="ECO:0000256" key="1">
    <source>
        <dbReference type="SAM" id="MobiDB-lite"/>
    </source>
</evidence>
<feature type="compositionally biased region" description="Low complexity" evidence="1">
    <location>
        <begin position="1130"/>
        <end position="1144"/>
    </location>
</feature>
<comment type="caution">
    <text evidence="2">The sequence shown here is derived from an EMBL/GenBank/DDBJ whole genome shotgun (WGS) entry which is preliminary data.</text>
</comment>
<organism evidence="2 3">
    <name type="scientific">Halteria grandinella</name>
    <dbReference type="NCBI Taxonomy" id="5974"/>
    <lineage>
        <taxon>Eukaryota</taxon>
        <taxon>Sar</taxon>
        <taxon>Alveolata</taxon>
        <taxon>Ciliophora</taxon>
        <taxon>Intramacronucleata</taxon>
        <taxon>Spirotrichea</taxon>
        <taxon>Stichotrichia</taxon>
        <taxon>Sporadotrichida</taxon>
        <taxon>Halteriidae</taxon>
        <taxon>Halteria</taxon>
    </lineage>
</organism>
<name>A0A8J8TAA0_HALGN</name>
<sequence length="1420" mass="156786">MDIGESVVVGGQCSDPTVCPGASSESPLPFIDLIINNEYSWSRYFQGTGESYSKSVGAVGFAGDDYIVVFFQGELGTRLVFGVLYRDSGDFQKLFKTTTATIPTDQFYVEPRSLYVGSSYLAVAFHSKTRLYFFMINTSEIAPSSSTMPLQMHNVYYQLTEDASGLCQRANVVVYWSVRDQLIMAGRNKGSAGVCEGNMLMALTSGGTFQWVQYFESATYPMLKQLDVALASSKYYLWGCGEALASSSSTDWIIYFHRSELESTSPYQPHNNKQLFQVQTDSGISYKCHSVMGSQTDIQIAYALASSTEPSVMVIKVLIDDKGLHKYACEGAFDTASTSVFDAKFLGDYFWFVGGMKEYTGIPRVRTYGNAFLMKVPYTTSDPSPQSLDFFAAYTEISSNALSDFSSPTLYTSFAFYTSIAIQSSLVTFTPVDSPLSYEFSTFATQTPSTRPNTITFEPVVPDTQTYVTTADSGSVELPKFSMGGSGTCDDVNEYYGVTNEGEGYGTTQSSTNRDGIVTVVWANSPDPWADGDYWIKVTGVLRENGQQVDGLFILRVSAGSDCSAVIISSSIAIDPIQYIITEPQQRIVFPAMSQDSLEEECHLTYTLLTAELSEEVPSLFHIASEEESHLLLVGQSEDEVFQGEYYLLIRGCVSDSNCVNSEAFTVNVILCSEQIITFAPITYETVDLPIDIKQADPSATLPIIIQSQTYSTPSITYTTTSIEGLTYSFSNSGATTNLQYTTTDEALVGPQPLTVTAWFSTCQITELAIALTITNNCAINTYTMTSVIDPISIDKSASETRVPFTMSSQYPALACGSWSYNIESLVDSNNNPISPISSIVTVLSSTRTFIFGQVSDSIVANSPLKMRFQAYKGTYDAFKYDEIITIKLICKVTSLTPNPLDVESDSISPLVTYSLLDDPLELSFNDFIQTPNSCDNGITYSIKVIGYSTLPSFIGDLSTNSVTIYSSQKSLMNKLVSIVITPSLSVPQTPSPSVIPFTIPLYFTYTNTEPPYFLEEIEDVTITLGLSLTFLLPGYNDEDELDSIIFTYEQPLPAFVSIQYPVVTVNAVKNKKYLGQYPITLILSDNNAEPMSSSYTFNVVIGEDAADPESEDSLDDSIPQEEDSENSDDNSTTDNESNSTSNNGKNITTKSSQYNPNLQLIPILSKVTKTGELSIQFNRPLIIPSNITLIDEKVLQVRVKAGRDSDSDKMNITSWRLLEFKEQLLTLQVSFESPLSISANTAKDRLQIKFLKSGYFKDADVTGLYVKRFTTIERVIPRQLMSDATTKMLQTASGSSKSSMTSMMLGNMALNIIMAASLQYLWGMINVMQLIVHMPLMNLQFPSNAVLYYALLIDISNFNLIPTDWLQEKLFTFTEQQANPQFEEYGQYDSIYGDICDYAGESWDIEDDQGKAQIDKEGL</sequence>
<evidence type="ECO:0000313" key="2">
    <source>
        <dbReference type="EMBL" id="TNV87455.1"/>
    </source>
</evidence>
<proteinExistence type="predicted"/>
<feature type="region of interest" description="Disordered" evidence="1">
    <location>
        <begin position="1107"/>
        <end position="1152"/>
    </location>
</feature>
<accession>A0A8J8TAA0</accession>
<reference evidence="2" key="1">
    <citation type="submission" date="2019-06" db="EMBL/GenBank/DDBJ databases">
        <authorList>
            <person name="Zheng W."/>
        </authorList>
    </citation>
    <scope>NUCLEOTIDE SEQUENCE</scope>
    <source>
        <strain evidence="2">QDHG01</strain>
    </source>
</reference>
<dbReference type="Proteomes" id="UP000785679">
    <property type="component" value="Unassembled WGS sequence"/>
</dbReference>
<gene>
    <name evidence="2" type="ORF">FGO68_gene15663</name>
</gene>
<feature type="compositionally biased region" description="Acidic residues" evidence="1">
    <location>
        <begin position="1107"/>
        <end position="1129"/>
    </location>
</feature>
<evidence type="ECO:0000313" key="3">
    <source>
        <dbReference type="Proteomes" id="UP000785679"/>
    </source>
</evidence>
<keyword evidence="3" id="KW-1185">Reference proteome</keyword>
<dbReference type="EMBL" id="RRYP01000427">
    <property type="protein sequence ID" value="TNV87455.1"/>
    <property type="molecule type" value="Genomic_DNA"/>
</dbReference>